<feature type="compositionally biased region" description="Basic and acidic residues" evidence="1">
    <location>
        <begin position="107"/>
        <end position="116"/>
    </location>
</feature>
<reference evidence="3 4" key="1">
    <citation type="submission" date="2024-05" db="EMBL/GenBank/DDBJ databases">
        <title>Roseateles sp. 2.12 16S ribosomal RNA gene Genome sequencing and assembly.</title>
        <authorList>
            <person name="Woo H."/>
        </authorList>
    </citation>
    <scope>NUCLEOTIDE SEQUENCE [LARGE SCALE GENOMIC DNA]</scope>
    <source>
        <strain evidence="3 4">2.12</strain>
    </source>
</reference>
<dbReference type="RefSeq" id="WP_347609024.1">
    <property type="nucleotide sequence ID" value="NZ_JBDPZC010000003.1"/>
</dbReference>
<organism evidence="3 4">
    <name type="scientific">Roseateles flavus</name>
    <dbReference type="NCBI Taxonomy" id="3149041"/>
    <lineage>
        <taxon>Bacteria</taxon>
        <taxon>Pseudomonadati</taxon>
        <taxon>Pseudomonadota</taxon>
        <taxon>Betaproteobacteria</taxon>
        <taxon>Burkholderiales</taxon>
        <taxon>Sphaerotilaceae</taxon>
        <taxon>Roseateles</taxon>
    </lineage>
</organism>
<feature type="compositionally biased region" description="Basic and acidic residues" evidence="1">
    <location>
        <begin position="140"/>
        <end position="149"/>
    </location>
</feature>
<evidence type="ECO:0000313" key="3">
    <source>
        <dbReference type="EMBL" id="MEO3712992.1"/>
    </source>
</evidence>
<comment type="caution">
    <text evidence="3">The sequence shown here is derived from an EMBL/GenBank/DDBJ whole genome shotgun (WGS) entry which is preliminary data.</text>
</comment>
<feature type="region of interest" description="Disordered" evidence="1">
    <location>
        <begin position="128"/>
        <end position="149"/>
    </location>
</feature>
<keyword evidence="2" id="KW-0732">Signal</keyword>
<dbReference type="EMBL" id="JBDPZC010000003">
    <property type="protein sequence ID" value="MEO3712992.1"/>
    <property type="molecule type" value="Genomic_DNA"/>
</dbReference>
<sequence length="181" mass="19268">MLSKPSSPSRGPVGTGLLALCGLLAFGATAQTPAPHGAQASQVYRCPGPPVLYTDALSPKEAQEKGCRTIEGTPVSVVSVPKPRAAASGQVVSEGPPSAKVDPALQKARDSDRRGVLERELREAEAKLGELQKDYANGQPERRGDERNYQKYLDRVADLKASISRQEADIAAIKREIAKLP</sequence>
<proteinExistence type="predicted"/>
<feature type="chain" id="PRO_5047142978" description="DUF4124 domain-containing protein" evidence="2">
    <location>
        <begin position="31"/>
        <end position="181"/>
    </location>
</feature>
<name>A0ABV0GDB6_9BURK</name>
<evidence type="ECO:0000256" key="2">
    <source>
        <dbReference type="SAM" id="SignalP"/>
    </source>
</evidence>
<evidence type="ECO:0000313" key="4">
    <source>
        <dbReference type="Proteomes" id="UP001462640"/>
    </source>
</evidence>
<evidence type="ECO:0000256" key="1">
    <source>
        <dbReference type="SAM" id="MobiDB-lite"/>
    </source>
</evidence>
<protein>
    <recommendedName>
        <fullName evidence="5">DUF4124 domain-containing protein</fullName>
    </recommendedName>
</protein>
<feature type="signal peptide" evidence="2">
    <location>
        <begin position="1"/>
        <end position="30"/>
    </location>
</feature>
<gene>
    <name evidence="3" type="ORF">ABDJ40_09480</name>
</gene>
<accession>A0ABV0GDB6</accession>
<keyword evidence="4" id="KW-1185">Reference proteome</keyword>
<evidence type="ECO:0008006" key="5">
    <source>
        <dbReference type="Google" id="ProtNLM"/>
    </source>
</evidence>
<feature type="region of interest" description="Disordered" evidence="1">
    <location>
        <begin position="88"/>
        <end position="116"/>
    </location>
</feature>
<dbReference type="Proteomes" id="UP001462640">
    <property type="component" value="Unassembled WGS sequence"/>
</dbReference>